<keyword evidence="2 5" id="KW-0812">Transmembrane</keyword>
<reference evidence="6" key="1">
    <citation type="submission" date="2021-03" db="EMBL/GenBank/DDBJ databases">
        <title>Antimicrobial resistance genes in bacteria isolated from Japanese honey, and their potential for conferring macrolide and lincosamide resistance in the American foulbrood pathogen Paenibacillus larvae.</title>
        <authorList>
            <person name="Okamoto M."/>
            <person name="Kumagai M."/>
            <person name="Kanamori H."/>
            <person name="Takamatsu D."/>
        </authorList>
    </citation>
    <scope>NUCLEOTIDE SEQUENCE</scope>
    <source>
        <strain evidence="6">J40TS1</strain>
    </source>
</reference>
<feature type="transmembrane region" description="Helical" evidence="5">
    <location>
        <begin position="12"/>
        <end position="41"/>
    </location>
</feature>
<evidence type="ECO:0000256" key="1">
    <source>
        <dbReference type="ARBA" id="ARBA00004141"/>
    </source>
</evidence>
<comment type="subcellular location">
    <subcellularLocation>
        <location evidence="1">Membrane</location>
        <topology evidence="1">Multi-pass membrane protein</topology>
    </subcellularLocation>
</comment>
<evidence type="ECO:0000256" key="3">
    <source>
        <dbReference type="ARBA" id="ARBA00022989"/>
    </source>
</evidence>
<evidence type="ECO:0000256" key="2">
    <source>
        <dbReference type="ARBA" id="ARBA00022692"/>
    </source>
</evidence>
<sequence>MNTQDERLWSMLAHLTALIGLFFASLGFLGGFIGPLIIWLLKKDQSRVIAENAKEALNFNITFTIYSIIASILVFVLIGLLLVPLVNVVWIILAIIASVKSYQGQFFRYPLIFRFIK</sequence>
<feature type="transmembrane region" description="Helical" evidence="5">
    <location>
        <begin position="88"/>
        <end position="107"/>
    </location>
</feature>
<dbReference type="Pfam" id="PF09685">
    <property type="entry name" value="MamF_MmsF"/>
    <property type="match status" value="1"/>
</dbReference>
<comment type="caution">
    <text evidence="6">The sequence shown here is derived from an EMBL/GenBank/DDBJ whole genome shotgun (WGS) entry which is preliminary data.</text>
</comment>
<evidence type="ECO:0000313" key="6">
    <source>
        <dbReference type="EMBL" id="GIP19013.1"/>
    </source>
</evidence>
<keyword evidence="4 5" id="KW-0472">Membrane</keyword>
<accession>A0A920D0Y0</accession>
<dbReference type="EMBL" id="BOSE01000012">
    <property type="protein sequence ID" value="GIP19013.1"/>
    <property type="molecule type" value="Genomic_DNA"/>
</dbReference>
<keyword evidence="6" id="KW-0328">Glycosyltransferase</keyword>
<name>A0A920D0Y0_9BACL</name>
<evidence type="ECO:0000256" key="5">
    <source>
        <dbReference type="SAM" id="Phobius"/>
    </source>
</evidence>
<keyword evidence="3 5" id="KW-1133">Transmembrane helix</keyword>
<keyword evidence="6" id="KW-0808">Transferase</keyword>
<dbReference type="GO" id="GO:0016757">
    <property type="term" value="F:glycosyltransferase activity"/>
    <property type="evidence" value="ECO:0007669"/>
    <property type="project" value="UniProtKB-KW"/>
</dbReference>
<keyword evidence="7" id="KW-1185">Reference proteome</keyword>
<dbReference type="AlphaFoldDB" id="A0A920D0Y0"/>
<dbReference type="Proteomes" id="UP000683139">
    <property type="component" value="Unassembled WGS sequence"/>
</dbReference>
<organism evidence="6 7">
    <name type="scientific">Paenibacillus montaniterrae</name>
    <dbReference type="NCBI Taxonomy" id="429341"/>
    <lineage>
        <taxon>Bacteria</taxon>
        <taxon>Bacillati</taxon>
        <taxon>Bacillota</taxon>
        <taxon>Bacilli</taxon>
        <taxon>Bacillales</taxon>
        <taxon>Paenibacillaceae</taxon>
        <taxon>Paenibacillus</taxon>
    </lineage>
</organism>
<feature type="transmembrane region" description="Helical" evidence="5">
    <location>
        <begin position="61"/>
        <end position="82"/>
    </location>
</feature>
<dbReference type="RefSeq" id="WP_213519674.1">
    <property type="nucleotide sequence ID" value="NZ_BOSE01000012.1"/>
</dbReference>
<gene>
    <name evidence="6" type="ORF">J40TS1_46550</name>
</gene>
<evidence type="ECO:0000313" key="7">
    <source>
        <dbReference type="Proteomes" id="UP000683139"/>
    </source>
</evidence>
<proteinExistence type="predicted"/>
<evidence type="ECO:0000256" key="4">
    <source>
        <dbReference type="ARBA" id="ARBA00023136"/>
    </source>
</evidence>
<protein>
    <submittedName>
        <fullName evidence="6">Orotate phosphoribosyltransferase</fullName>
    </submittedName>
</protein>
<dbReference type="InterPro" id="IPR019109">
    <property type="entry name" value="MamF_MmsF"/>
</dbReference>